<gene>
    <name evidence="1" type="ORF">F0U60_31430</name>
</gene>
<dbReference type="Proteomes" id="UP001611383">
    <property type="component" value="Chromosome"/>
</dbReference>
<dbReference type="RefSeq" id="WP_395805314.1">
    <property type="nucleotide sequence ID" value="NZ_CP043494.1"/>
</dbReference>
<sequence length="347" mass="38029">MEIGEAVNVPVAASAELKEWKLRAEILEVTFKGTIKVSRSQAAIAPPHWKKGEDVNDVWTDAKEMGLPQEAAYSKKPAAMLIHGAAGATKDVEVKVKVIEAENVSGEGDLLGRLGDVEIAAKVPLGVGEHVVKAQIKTLPYRIAWYRGSIEWGGSFADPGACIVLGESDVEVFFLPAVPIIPFADVVWAEALRFLCNRMGVVGLSTREEIIEKITRYCHMGHGLEYDTLEGRPRYGRMRARQFRLNAYMKGEDPECCCYDQASAVQVFAAALGVSTEWLFMEPYGFIHTTNLIGVGACNNPFYRSNGGDKVVMRFNPKRTSFGSHAFCRMDGKILGNRSPAQAARAS</sequence>
<keyword evidence="2" id="KW-1185">Reference proteome</keyword>
<organism evidence="1 2">
    <name type="scientific">Archangium minus</name>
    <dbReference type="NCBI Taxonomy" id="83450"/>
    <lineage>
        <taxon>Bacteria</taxon>
        <taxon>Pseudomonadati</taxon>
        <taxon>Myxococcota</taxon>
        <taxon>Myxococcia</taxon>
        <taxon>Myxococcales</taxon>
        <taxon>Cystobacterineae</taxon>
        <taxon>Archangiaceae</taxon>
        <taxon>Archangium</taxon>
    </lineage>
</organism>
<evidence type="ECO:0000313" key="2">
    <source>
        <dbReference type="Proteomes" id="UP001611383"/>
    </source>
</evidence>
<name>A0ABY9WYD7_9BACT</name>
<reference evidence="1 2" key="1">
    <citation type="submission" date="2019-08" db="EMBL/GenBank/DDBJ databases">
        <title>Archangium and Cystobacter genomes.</title>
        <authorList>
            <person name="Chen I.-C.K."/>
            <person name="Wielgoss S."/>
        </authorList>
    </citation>
    <scope>NUCLEOTIDE SEQUENCE [LARGE SCALE GENOMIC DNA]</scope>
    <source>
        <strain evidence="1 2">Cbm 6</strain>
    </source>
</reference>
<accession>A0ABY9WYD7</accession>
<proteinExistence type="predicted"/>
<protein>
    <submittedName>
        <fullName evidence="1">Uncharacterized protein</fullName>
    </submittedName>
</protein>
<dbReference type="EMBL" id="CP043494">
    <property type="protein sequence ID" value="WNG48148.1"/>
    <property type="molecule type" value="Genomic_DNA"/>
</dbReference>
<evidence type="ECO:0000313" key="1">
    <source>
        <dbReference type="EMBL" id="WNG48148.1"/>
    </source>
</evidence>